<dbReference type="InterPro" id="IPR000524">
    <property type="entry name" value="Tscrpt_reg_HTH_GntR"/>
</dbReference>
<keyword evidence="2" id="KW-0238">DNA-binding</keyword>
<evidence type="ECO:0000256" key="2">
    <source>
        <dbReference type="ARBA" id="ARBA00023125"/>
    </source>
</evidence>
<dbReference type="Proteomes" id="UP001378956">
    <property type="component" value="Unassembled WGS sequence"/>
</dbReference>
<dbReference type="Pfam" id="PF00392">
    <property type="entry name" value="GntR"/>
    <property type="match status" value="1"/>
</dbReference>
<keyword evidence="1" id="KW-0805">Transcription regulation</keyword>
<dbReference type="PANTHER" id="PTHR38445:SF10">
    <property type="entry name" value="GNTR-FAMILY TRANSCRIPTIONAL REGULATOR"/>
    <property type="match status" value="1"/>
</dbReference>
<dbReference type="SUPFAM" id="SSF46785">
    <property type="entry name" value="Winged helix' DNA-binding domain"/>
    <property type="match status" value="1"/>
</dbReference>
<keyword evidence="3" id="KW-0804">Transcription</keyword>
<dbReference type="InterPro" id="IPR028082">
    <property type="entry name" value="Peripla_BP_I"/>
</dbReference>
<dbReference type="InterPro" id="IPR046335">
    <property type="entry name" value="LacI/GalR-like_sensor"/>
</dbReference>
<dbReference type="SUPFAM" id="SSF53822">
    <property type="entry name" value="Periplasmic binding protein-like I"/>
    <property type="match status" value="1"/>
</dbReference>
<name>A0ABU8NRM1_9SPHI</name>
<dbReference type="SMART" id="SM00345">
    <property type="entry name" value="HTH_GNTR"/>
    <property type="match status" value="1"/>
</dbReference>
<gene>
    <name evidence="5" type="ORF">WAE58_16790</name>
</gene>
<evidence type="ECO:0000259" key="4">
    <source>
        <dbReference type="PROSITE" id="PS50949"/>
    </source>
</evidence>
<accession>A0ABU8NRM1</accession>
<feature type="domain" description="HTH gntR-type" evidence="4">
    <location>
        <begin position="16"/>
        <end position="84"/>
    </location>
</feature>
<proteinExistence type="predicted"/>
<evidence type="ECO:0000256" key="1">
    <source>
        <dbReference type="ARBA" id="ARBA00023015"/>
    </source>
</evidence>
<dbReference type="PANTHER" id="PTHR38445">
    <property type="entry name" value="HTH-TYPE TRANSCRIPTIONAL REPRESSOR YTRA"/>
    <property type="match status" value="1"/>
</dbReference>
<evidence type="ECO:0000313" key="6">
    <source>
        <dbReference type="Proteomes" id="UP001378956"/>
    </source>
</evidence>
<reference evidence="5 6" key="1">
    <citation type="submission" date="2024-03" db="EMBL/GenBank/DDBJ databases">
        <title>Sequence of Lycoming College Course Isolates.</title>
        <authorList>
            <person name="Plotts O."/>
            <person name="Newman J."/>
        </authorList>
    </citation>
    <scope>NUCLEOTIDE SEQUENCE [LARGE SCALE GENOMIC DNA]</scope>
    <source>
        <strain evidence="5 6">CJB-3</strain>
    </source>
</reference>
<evidence type="ECO:0000256" key="3">
    <source>
        <dbReference type="ARBA" id="ARBA00023163"/>
    </source>
</evidence>
<keyword evidence="6" id="KW-1185">Reference proteome</keyword>
<dbReference type="EMBL" id="JBBEUB010000005">
    <property type="protein sequence ID" value="MEJ2904105.1"/>
    <property type="molecule type" value="Genomic_DNA"/>
</dbReference>
<dbReference type="Pfam" id="PF13377">
    <property type="entry name" value="Peripla_BP_3"/>
    <property type="match status" value="1"/>
</dbReference>
<dbReference type="Gene3D" id="1.10.10.10">
    <property type="entry name" value="Winged helix-like DNA-binding domain superfamily/Winged helix DNA-binding domain"/>
    <property type="match status" value="1"/>
</dbReference>
<organism evidence="5 6">
    <name type="scientific">Pedobacter panaciterrae</name>
    <dbReference type="NCBI Taxonomy" id="363849"/>
    <lineage>
        <taxon>Bacteria</taxon>
        <taxon>Pseudomonadati</taxon>
        <taxon>Bacteroidota</taxon>
        <taxon>Sphingobacteriia</taxon>
        <taxon>Sphingobacteriales</taxon>
        <taxon>Sphingobacteriaceae</taxon>
        <taxon>Pedobacter</taxon>
    </lineage>
</organism>
<dbReference type="Gene3D" id="3.40.50.2300">
    <property type="match status" value="2"/>
</dbReference>
<protein>
    <submittedName>
        <fullName evidence="5">GntR family transcriptional regulator</fullName>
    </submittedName>
</protein>
<dbReference type="PROSITE" id="PS50949">
    <property type="entry name" value="HTH_GNTR"/>
    <property type="match status" value="1"/>
</dbReference>
<dbReference type="RefSeq" id="WP_172662407.1">
    <property type="nucleotide sequence ID" value="NZ_CBFGNQ010000017.1"/>
</dbReference>
<comment type="caution">
    <text evidence="5">The sequence shown here is derived from an EMBL/GenBank/DDBJ whole genome shotgun (WGS) entry which is preliminary data.</text>
</comment>
<dbReference type="InterPro" id="IPR036390">
    <property type="entry name" value="WH_DNA-bd_sf"/>
</dbReference>
<dbReference type="InterPro" id="IPR036388">
    <property type="entry name" value="WH-like_DNA-bd_sf"/>
</dbReference>
<evidence type="ECO:0000313" key="5">
    <source>
        <dbReference type="EMBL" id="MEJ2904105.1"/>
    </source>
</evidence>
<sequence>MKNYLKIIEINEYSKTPKYLQIFDSILNAIKTSEIDVNDVLPSINYLSESLEVGRNTIERAYLGLKKFGVVDSVPGKGYFVSNAEFEQPFKILLLFNKLSDHKKIIYDAFTAKLGHDVSIDFYVYNNNFSQFRKILENKPDRYNKVVIIPHFFNEHDKAYALINSLPKEKLVLVDKLIPEISGDFCTVYEDFENDISYALEELKVRLSNYHTIKIIFPSKSYYSTKILTGFTDFCLKYAFNYEVLSDLKSETFVPGTAYINLREDHLVELVEKIVNNELKIGSEIGVISYNETPIKKLILSGITTISTNFAMMGEAAANMVLDNLKGHLAIPFKVTARNSL</sequence>
<dbReference type="CDD" id="cd07377">
    <property type="entry name" value="WHTH_GntR"/>
    <property type="match status" value="1"/>
</dbReference>